<evidence type="ECO:0000256" key="4">
    <source>
        <dbReference type="ARBA" id="ARBA00011233"/>
    </source>
</evidence>
<organism evidence="13 14">
    <name type="scientific">Nocardia acididurans</name>
    <dbReference type="NCBI Taxonomy" id="2802282"/>
    <lineage>
        <taxon>Bacteria</taxon>
        <taxon>Bacillati</taxon>
        <taxon>Actinomycetota</taxon>
        <taxon>Actinomycetes</taxon>
        <taxon>Mycobacteriales</taxon>
        <taxon>Nocardiaceae</taxon>
        <taxon>Nocardia</taxon>
    </lineage>
</organism>
<evidence type="ECO:0000256" key="6">
    <source>
        <dbReference type="ARBA" id="ARBA00012947"/>
    </source>
</evidence>
<proteinExistence type="inferred from homology"/>
<comment type="catalytic activity">
    <reaction evidence="1">
        <text>4-hydroxy-4-methyl-2-oxoglutarate = 2 pyruvate</text>
        <dbReference type="Rhea" id="RHEA:22748"/>
        <dbReference type="ChEBI" id="CHEBI:15361"/>
        <dbReference type="ChEBI" id="CHEBI:58276"/>
        <dbReference type="EC" id="4.1.3.17"/>
    </reaction>
</comment>
<accession>A0ABS1M7B9</accession>
<comment type="caution">
    <text evidence="13">The sequence shown here is derived from an EMBL/GenBank/DDBJ whole genome shotgun (WGS) entry which is preliminary data.</text>
</comment>
<dbReference type="InterPro" id="IPR005493">
    <property type="entry name" value="RraA/RraA-like"/>
</dbReference>
<dbReference type="Pfam" id="PF03737">
    <property type="entry name" value="RraA-like"/>
    <property type="match status" value="1"/>
</dbReference>
<name>A0ABS1M7B9_9NOCA</name>
<comment type="cofactor">
    <cofactor evidence="2">
        <name>a divalent metal cation</name>
        <dbReference type="ChEBI" id="CHEBI:60240"/>
    </cofactor>
</comment>
<dbReference type="PANTHER" id="PTHR33254">
    <property type="entry name" value="4-HYDROXY-4-METHYL-2-OXOGLUTARATE ALDOLASE 3-RELATED"/>
    <property type="match status" value="1"/>
</dbReference>
<dbReference type="CDD" id="cd16841">
    <property type="entry name" value="RraA_family"/>
    <property type="match status" value="1"/>
</dbReference>
<dbReference type="InterPro" id="IPR036704">
    <property type="entry name" value="RraA/RraA-like_sf"/>
</dbReference>
<dbReference type="Gene3D" id="3.50.30.40">
    <property type="entry name" value="Ribonuclease E inhibitor RraA/RraA-like"/>
    <property type="match status" value="1"/>
</dbReference>
<evidence type="ECO:0000256" key="11">
    <source>
        <dbReference type="ARBA" id="ARBA00032305"/>
    </source>
</evidence>
<evidence type="ECO:0000313" key="14">
    <source>
        <dbReference type="Proteomes" id="UP000602198"/>
    </source>
</evidence>
<dbReference type="EC" id="4.1.3.17" evidence="5"/>
<evidence type="ECO:0000256" key="12">
    <source>
        <dbReference type="ARBA" id="ARBA00047973"/>
    </source>
</evidence>
<dbReference type="EMBL" id="JAERRJ010000007">
    <property type="protein sequence ID" value="MBL1076542.1"/>
    <property type="molecule type" value="Genomic_DNA"/>
</dbReference>
<evidence type="ECO:0000256" key="3">
    <source>
        <dbReference type="ARBA" id="ARBA00008621"/>
    </source>
</evidence>
<reference evidence="13 14" key="1">
    <citation type="submission" date="2021-01" db="EMBL/GenBank/DDBJ databases">
        <title>WGS of actinomycetes isolated from Thailand.</title>
        <authorList>
            <person name="Thawai C."/>
        </authorList>
    </citation>
    <scope>NUCLEOTIDE SEQUENCE [LARGE SCALE GENOMIC DNA]</scope>
    <source>
        <strain evidence="13 14">LPG 2</strain>
    </source>
</reference>
<evidence type="ECO:0000313" key="13">
    <source>
        <dbReference type="EMBL" id="MBL1076542.1"/>
    </source>
</evidence>
<comment type="subunit">
    <text evidence="4">Homotrimer.</text>
</comment>
<protein>
    <recommendedName>
        <fullName evidence="7">Putative 4-hydroxy-4-methyl-2-oxoglutarate aldolase</fullName>
        <ecNumber evidence="6">4.1.1.112</ecNumber>
        <ecNumber evidence="5">4.1.3.17</ecNumber>
    </recommendedName>
    <alternativeName>
        <fullName evidence="11">Oxaloacetate decarboxylase</fullName>
    </alternativeName>
    <alternativeName>
        <fullName evidence="9">Regulator of ribonuclease activity homolog</fullName>
    </alternativeName>
    <alternativeName>
        <fullName evidence="10">RraA-like protein</fullName>
    </alternativeName>
</protein>
<keyword evidence="14" id="KW-1185">Reference proteome</keyword>
<sequence>MSIDHLITKFRSVDTTAICDADKSIRVLDSGIRARSAETRMLGPAFTVHCRGDFFGVLRAIEAASPGEVVVVDGGGAELAYAGELFARGAVVRGLAGIIVDGGYRDIGYVRDCPLPIYSRFVTPMAGTTGHLGALQIPVTCGGVRVAPGDLVLADDEGVIVLDPERAEELLDAAAAIKNAEAGVIARLDKGDTLSDSVNVDAHAEALGAGEPSVLRFLD</sequence>
<dbReference type="PANTHER" id="PTHR33254:SF4">
    <property type="entry name" value="4-HYDROXY-4-METHYL-2-OXOGLUTARATE ALDOLASE 3-RELATED"/>
    <property type="match status" value="1"/>
</dbReference>
<evidence type="ECO:0000256" key="5">
    <source>
        <dbReference type="ARBA" id="ARBA00012213"/>
    </source>
</evidence>
<dbReference type="RefSeq" id="WP_201949122.1">
    <property type="nucleotide sequence ID" value="NZ_JAERRJ010000007.1"/>
</dbReference>
<evidence type="ECO:0000256" key="2">
    <source>
        <dbReference type="ARBA" id="ARBA00001968"/>
    </source>
</evidence>
<dbReference type="EC" id="4.1.1.112" evidence="6"/>
<evidence type="ECO:0000256" key="7">
    <source>
        <dbReference type="ARBA" id="ARBA00016549"/>
    </source>
</evidence>
<evidence type="ECO:0000256" key="9">
    <source>
        <dbReference type="ARBA" id="ARBA00029596"/>
    </source>
</evidence>
<gene>
    <name evidence="13" type="ORF">JK358_19270</name>
</gene>
<evidence type="ECO:0000256" key="10">
    <source>
        <dbReference type="ARBA" id="ARBA00030169"/>
    </source>
</evidence>
<dbReference type="Proteomes" id="UP000602198">
    <property type="component" value="Unassembled WGS sequence"/>
</dbReference>
<dbReference type="SUPFAM" id="SSF89562">
    <property type="entry name" value="RraA-like"/>
    <property type="match status" value="1"/>
</dbReference>
<comment type="similarity">
    <text evidence="3">Belongs to the class II aldolase/RraA-like family.</text>
</comment>
<evidence type="ECO:0000256" key="1">
    <source>
        <dbReference type="ARBA" id="ARBA00001342"/>
    </source>
</evidence>
<comment type="function">
    <text evidence="8">Catalyzes the aldol cleavage of 4-hydroxy-4-methyl-2-oxoglutarate (HMG) into 2 molecules of pyruvate. Also contains a secondary oxaloacetate (OAA) decarboxylase activity due to the common pyruvate enolate transition state formed following C-C bond cleavage in the retro-aldol and decarboxylation reactions.</text>
</comment>
<comment type="catalytic activity">
    <reaction evidence="12">
        <text>oxaloacetate + H(+) = pyruvate + CO2</text>
        <dbReference type="Rhea" id="RHEA:15641"/>
        <dbReference type="ChEBI" id="CHEBI:15361"/>
        <dbReference type="ChEBI" id="CHEBI:15378"/>
        <dbReference type="ChEBI" id="CHEBI:16452"/>
        <dbReference type="ChEBI" id="CHEBI:16526"/>
        <dbReference type="EC" id="4.1.1.112"/>
    </reaction>
</comment>
<evidence type="ECO:0000256" key="8">
    <source>
        <dbReference type="ARBA" id="ARBA00025046"/>
    </source>
</evidence>